<keyword evidence="5" id="KW-1185">Reference proteome</keyword>
<feature type="short sequence motif" description="HXTX 2" evidence="2">
    <location>
        <begin position="121"/>
        <end position="124"/>
    </location>
</feature>
<proteinExistence type="inferred from homology"/>
<comment type="catalytic activity">
    <reaction evidence="2">
        <text>a 3'-end 2',3'-cyclophospho-ribonucleotide-RNA + H2O = a 3'-end 2'-phospho-ribonucleotide-RNA + H(+)</text>
        <dbReference type="Rhea" id="RHEA:11828"/>
        <dbReference type="Rhea" id="RHEA-COMP:10464"/>
        <dbReference type="Rhea" id="RHEA-COMP:17353"/>
        <dbReference type="ChEBI" id="CHEBI:15377"/>
        <dbReference type="ChEBI" id="CHEBI:15378"/>
        <dbReference type="ChEBI" id="CHEBI:83064"/>
        <dbReference type="ChEBI" id="CHEBI:173113"/>
        <dbReference type="EC" id="3.1.4.58"/>
    </reaction>
</comment>
<comment type="caution">
    <text evidence="4">The sequence shown here is derived from an EMBL/GenBank/DDBJ whole genome shotgun (WGS) entry which is preliminary data.</text>
</comment>
<name>A0A8J2YW85_9PROT</name>
<reference evidence="4" key="2">
    <citation type="submission" date="2020-09" db="EMBL/GenBank/DDBJ databases">
        <authorList>
            <person name="Sun Q."/>
            <person name="Zhou Y."/>
        </authorList>
    </citation>
    <scope>NUCLEOTIDE SEQUENCE</scope>
    <source>
        <strain evidence="4">CGMCC 1.15725</strain>
    </source>
</reference>
<dbReference type="HAMAP" id="MF_01940">
    <property type="entry name" value="RNA_CPDase"/>
    <property type="match status" value="1"/>
</dbReference>
<dbReference type="InterPro" id="IPR009097">
    <property type="entry name" value="Cyclic_Pdiesterase"/>
</dbReference>
<dbReference type="InterPro" id="IPR014051">
    <property type="entry name" value="Phosphoesterase_HXTX"/>
</dbReference>
<evidence type="ECO:0000256" key="2">
    <source>
        <dbReference type="HAMAP-Rule" id="MF_01940"/>
    </source>
</evidence>
<evidence type="ECO:0000259" key="3">
    <source>
        <dbReference type="Pfam" id="PF02834"/>
    </source>
</evidence>
<dbReference type="EMBL" id="BMJQ01000011">
    <property type="protein sequence ID" value="GGF30603.1"/>
    <property type="molecule type" value="Genomic_DNA"/>
</dbReference>
<evidence type="ECO:0000313" key="4">
    <source>
        <dbReference type="EMBL" id="GGF30603.1"/>
    </source>
</evidence>
<dbReference type="GO" id="GO:0008664">
    <property type="term" value="F:RNA 2',3'-cyclic 3'-phosphodiesterase activity"/>
    <property type="evidence" value="ECO:0007669"/>
    <property type="project" value="UniProtKB-EC"/>
</dbReference>
<protein>
    <recommendedName>
        <fullName evidence="2">RNA 2',3'-cyclic phosphodiesterase</fullName>
        <shortName evidence="2">RNA 2',3'-CPDase</shortName>
        <ecNumber evidence="2">3.1.4.58</ecNumber>
    </recommendedName>
</protein>
<comment type="similarity">
    <text evidence="2">Belongs to the 2H phosphoesterase superfamily. ThpR family.</text>
</comment>
<dbReference type="RefSeq" id="WP_189049208.1">
    <property type="nucleotide sequence ID" value="NZ_BMJQ01000011.1"/>
</dbReference>
<feature type="domain" description="Phosphoesterase HXTX" evidence="3">
    <location>
        <begin position="93"/>
        <end position="169"/>
    </location>
</feature>
<comment type="function">
    <text evidence="2">Hydrolyzes RNA 2',3'-cyclic phosphodiester to an RNA 2'-phosphomonoester.</text>
</comment>
<dbReference type="AlphaFoldDB" id="A0A8J2YW85"/>
<evidence type="ECO:0000313" key="5">
    <source>
        <dbReference type="Proteomes" id="UP000646365"/>
    </source>
</evidence>
<dbReference type="PANTHER" id="PTHR35561">
    <property type="entry name" value="RNA 2',3'-CYCLIC PHOSPHODIESTERASE"/>
    <property type="match status" value="1"/>
</dbReference>
<feature type="short sequence motif" description="HXTX 1" evidence="2">
    <location>
        <begin position="37"/>
        <end position="40"/>
    </location>
</feature>
<dbReference type="Pfam" id="PF02834">
    <property type="entry name" value="LigT_PEase"/>
    <property type="match status" value="2"/>
</dbReference>
<organism evidence="4 5">
    <name type="scientific">Aliidongia dinghuensis</name>
    <dbReference type="NCBI Taxonomy" id="1867774"/>
    <lineage>
        <taxon>Bacteria</taxon>
        <taxon>Pseudomonadati</taxon>
        <taxon>Pseudomonadota</taxon>
        <taxon>Alphaproteobacteria</taxon>
        <taxon>Rhodospirillales</taxon>
        <taxon>Dongiaceae</taxon>
        <taxon>Aliidongia</taxon>
    </lineage>
</organism>
<dbReference type="Gene3D" id="3.90.1140.10">
    <property type="entry name" value="Cyclic phosphodiesterase"/>
    <property type="match status" value="1"/>
</dbReference>
<dbReference type="EC" id="3.1.4.58" evidence="2"/>
<dbReference type="SUPFAM" id="SSF55144">
    <property type="entry name" value="LigT-like"/>
    <property type="match status" value="1"/>
</dbReference>
<evidence type="ECO:0000256" key="1">
    <source>
        <dbReference type="ARBA" id="ARBA00022801"/>
    </source>
</evidence>
<feature type="active site" description="Proton donor" evidence="2">
    <location>
        <position position="37"/>
    </location>
</feature>
<feature type="domain" description="Phosphoesterase HXTX" evidence="3">
    <location>
        <begin position="8"/>
        <end position="86"/>
    </location>
</feature>
<dbReference type="GO" id="GO:0004113">
    <property type="term" value="F:2',3'-cyclic-nucleotide 3'-phosphodiesterase activity"/>
    <property type="evidence" value="ECO:0007669"/>
    <property type="project" value="InterPro"/>
</dbReference>
<dbReference type="PANTHER" id="PTHR35561:SF1">
    <property type="entry name" value="RNA 2',3'-CYCLIC PHOSPHODIESTERASE"/>
    <property type="match status" value="1"/>
</dbReference>
<accession>A0A8J2YW85</accession>
<dbReference type="Proteomes" id="UP000646365">
    <property type="component" value="Unassembled WGS sequence"/>
</dbReference>
<keyword evidence="1 2" id="KW-0378">Hydrolase</keyword>
<gene>
    <name evidence="4" type="ORF">GCM10011611_40890</name>
</gene>
<feature type="active site" description="Proton acceptor" evidence="2">
    <location>
        <position position="121"/>
    </location>
</feature>
<sequence length="178" mass="19503">MLRLFVGIDLPPETKLALSVAAQGLPGVKWVEPGNYHVTLRFIGEVDEGVAADIDEALAEVRARRFALSIAGVNLFGSEDKPRVLYAGVDRSAPLVELRDKVGQALNRAGLPPEGRHFTPHVTLANIRDGRPVHLGRYLEGNNLLRLPPFPVERFQLVQSYLTKAGSLYEAAAEYPLV</sequence>
<dbReference type="InterPro" id="IPR004175">
    <property type="entry name" value="RNA_CPDase"/>
</dbReference>
<dbReference type="NCBIfam" id="TIGR02258">
    <property type="entry name" value="2_5_ligase"/>
    <property type="match status" value="1"/>
</dbReference>
<reference evidence="4" key="1">
    <citation type="journal article" date="2014" name="Int. J. Syst. Evol. Microbiol.">
        <title>Complete genome sequence of Corynebacterium casei LMG S-19264T (=DSM 44701T), isolated from a smear-ripened cheese.</title>
        <authorList>
            <consortium name="US DOE Joint Genome Institute (JGI-PGF)"/>
            <person name="Walter F."/>
            <person name="Albersmeier A."/>
            <person name="Kalinowski J."/>
            <person name="Ruckert C."/>
        </authorList>
    </citation>
    <scope>NUCLEOTIDE SEQUENCE</scope>
    <source>
        <strain evidence="4">CGMCC 1.15725</strain>
    </source>
</reference>